<keyword evidence="3" id="KW-1185">Reference proteome</keyword>
<keyword evidence="1" id="KW-0472">Membrane</keyword>
<feature type="transmembrane region" description="Helical" evidence="1">
    <location>
        <begin position="41"/>
        <end position="58"/>
    </location>
</feature>
<accession>A0A411MCM6</accession>
<organism evidence="2 3">
    <name type="scientific">Pseudomonas tructae</name>
    <dbReference type="NCBI Taxonomy" id="2518644"/>
    <lineage>
        <taxon>Bacteria</taxon>
        <taxon>Pseudomonadati</taxon>
        <taxon>Pseudomonadota</taxon>
        <taxon>Gammaproteobacteria</taxon>
        <taxon>Pseudomonadales</taxon>
        <taxon>Pseudomonadaceae</taxon>
        <taxon>Pseudomonas</taxon>
    </lineage>
</organism>
<evidence type="ECO:0000313" key="2">
    <source>
        <dbReference type="EMBL" id="QBF24572.1"/>
    </source>
</evidence>
<evidence type="ECO:0000313" key="3">
    <source>
        <dbReference type="Proteomes" id="UP000291130"/>
    </source>
</evidence>
<dbReference type="KEGG" id="ptk:EXN22_02315"/>
<dbReference type="EMBL" id="CP035952">
    <property type="protein sequence ID" value="QBF24572.1"/>
    <property type="molecule type" value="Genomic_DNA"/>
</dbReference>
<keyword evidence="1" id="KW-1133">Transmembrane helix</keyword>
<feature type="transmembrane region" description="Helical" evidence="1">
    <location>
        <begin position="70"/>
        <end position="88"/>
    </location>
</feature>
<protein>
    <submittedName>
        <fullName evidence="2">DUF4190 domain-containing protein</fullName>
    </submittedName>
</protein>
<sequence>MAMVFCRGCAKEIHETAPSCPKCGAPQYLPTTAQPVSQPSYWMSITSLILGILCAVTLTDDGEWDSDTLFGLSLFALVGLILGILSLINKKPGSNMAVAGAAMSGISLFVYIGLSVN</sequence>
<dbReference type="RefSeq" id="WP_130262270.1">
    <property type="nucleotide sequence ID" value="NZ_CP035952.1"/>
</dbReference>
<dbReference type="Proteomes" id="UP000291130">
    <property type="component" value="Chromosome"/>
</dbReference>
<feature type="transmembrane region" description="Helical" evidence="1">
    <location>
        <begin position="95"/>
        <end position="114"/>
    </location>
</feature>
<name>A0A411MCM6_9PSED</name>
<proteinExistence type="predicted"/>
<evidence type="ECO:0000256" key="1">
    <source>
        <dbReference type="SAM" id="Phobius"/>
    </source>
</evidence>
<dbReference type="OrthoDB" id="9816361at2"/>
<gene>
    <name evidence="2" type="ORF">EXN22_02315</name>
</gene>
<keyword evidence="1" id="KW-0812">Transmembrane</keyword>
<dbReference type="AlphaFoldDB" id="A0A411MCM6"/>
<reference evidence="2 3" key="1">
    <citation type="submission" date="2019-02" db="EMBL/GenBank/DDBJ databases">
        <title>Complete genome sequence of Pseudomonas sp. SNU WT1 isolated from rainbow trout.</title>
        <authorList>
            <person name="Oh W.T."/>
            <person name="Park S.C."/>
        </authorList>
    </citation>
    <scope>NUCLEOTIDE SEQUENCE [LARGE SCALE GENOMIC DNA]</scope>
    <source>
        <strain evidence="2 3">SNU WT1</strain>
    </source>
</reference>